<dbReference type="InterPro" id="IPR024867">
    <property type="entry name" value="NFRKB"/>
</dbReference>
<feature type="domain" description="Nuclear factor related to kappa-B-binding protein second winged helix" evidence="3">
    <location>
        <begin position="681"/>
        <end position="819"/>
    </location>
</feature>
<comment type="caution">
    <text evidence="4">The sequence shown here is derived from an EMBL/GenBank/DDBJ whole genome shotgun (WGS) entry which is preliminary data.</text>
</comment>
<gene>
    <name evidence="4" type="ORF">V6N12_027117</name>
</gene>
<evidence type="ECO:0000313" key="4">
    <source>
        <dbReference type="EMBL" id="KAK8546330.1"/>
    </source>
</evidence>
<dbReference type="PANTHER" id="PTHR13052">
    <property type="entry name" value="NFRKB-RELATED"/>
    <property type="match status" value="1"/>
</dbReference>
<dbReference type="EMBL" id="JBBPBM010000023">
    <property type="protein sequence ID" value="KAK8546330.1"/>
    <property type="molecule type" value="Genomic_DNA"/>
</dbReference>
<evidence type="ECO:0000256" key="1">
    <source>
        <dbReference type="SAM" id="MobiDB-lite"/>
    </source>
</evidence>
<feature type="domain" description="THO1-MOS11 C-terminal" evidence="2">
    <location>
        <begin position="72"/>
        <end position="103"/>
    </location>
</feature>
<dbReference type="Proteomes" id="UP001472677">
    <property type="component" value="Unassembled WGS sequence"/>
</dbReference>
<organism evidence="4 5">
    <name type="scientific">Hibiscus sabdariffa</name>
    <name type="common">roselle</name>
    <dbReference type="NCBI Taxonomy" id="183260"/>
    <lineage>
        <taxon>Eukaryota</taxon>
        <taxon>Viridiplantae</taxon>
        <taxon>Streptophyta</taxon>
        <taxon>Embryophyta</taxon>
        <taxon>Tracheophyta</taxon>
        <taxon>Spermatophyta</taxon>
        <taxon>Magnoliopsida</taxon>
        <taxon>eudicotyledons</taxon>
        <taxon>Gunneridae</taxon>
        <taxon>Pentapetalae</taxon>
        <taxon>rosids</taxon>
        <taxon>malvids</taxon>
        <taxon>Malvales</taxon>
        <taxon>Malvaceae</taxon>
        <taxon>Malvoideae</taxon>
        <taxon>Hibiscus</taxon>
    </lineage>
</organism>
<reference evidence="4 5" key="1">
    <citation type="journal article" date="2024" name="G3 (Bethesda)">
        <title>Genome assembly of Hibiscus sabdariffa L. provides insights into metabolisms of medicinal natural products.</title>
        <authorList>
            <person name="Kim T."/>
        </authorList>
    </citation>
    <scope>NUCLEOTIDE SEQUENCE [LARGE SCALE GENOMIC DNA]</scope>
    <source>
        <strain evidence="4">TK-2024</strain>
        <tissue evidence="4">Old leaves</tissue>
    </source>
</reference>
<protein>
    <submittedName>
        <fullName evidence="4">Uncharacterized protein</fullName>
    </submittedName>
</protein>
<dbReference type="InterPro" id="IPR057748">
    <property type="entry name" value="NFRKB_WH_2"/>
</dbReference>
<evidence type="ECO:0000313" key="5">
    <source>
        <dbReference type="Proteomes" id="UP001472677"/>
    </source>
</evidence>
<evidence type="ECO:0000259" key="3">
    <source>
        <dbReference type="Pfam" id="PF25793"/>
    </source>
</evidence>
<dbReference type="Pfam" id="PF18592">
    <property type="entry name" value="Tho1_MOS11_C"/>
    <property type="match status" value="1"/>
</dbReference>
<feature type="compositionally biased region" description="Low complexity" evidence="1">
    <location>
        <begin position="8"/>
        <end position="23"/>
    </location>
</feature>
<proteinExistence type="predicted"/>
<accession>A0ABR2DX23</accession>
<dbReference type="Pfam" id="PF25793">
    <property type="entry name" value="WHD_2nd_NFRKB"/>
    <property type="match status" value="1"/>
</dbReference>
<keyword evidence="5" id="KW-1185">Reference proteome</keyword>
<dbReference type="InterPro" id="IPR040746">
    <property type="entry name" value="THO1_MOS11_C"/>
</dbReference>
<feature type="compositionally biased region" description="Basic and acidic residues" evidence="1">
    <location>
        <begin position="90"/>
        <end position="101"/>
    </location>
</feature>
<evidence type="ECO:0000259" key="2">
    <source>
        <dbReference type="Pfam" id="PF18592"/>
    </source>
</evidence>
<sequence>MATTADKPVTTASTAAAPSSVEEPAPPSTDKLDPPCSDTPASEISPKESEGSKTSGNMVSSVAEDGSGPVNDTQKKIRRAERFGLPVKLSEQEKRNSRAERFGAAPSTNGSEASKQSEDLKRKARAERFGLSVPSKVADEEAKKKARLARFAPESKLATMEEEKRKARAIRFSNPPSSTSSQANGKGNIEPVGHLISCFSGGSYCWKGWWRNLNTSFFIVRRFSGVLTFCDPLSGFFTMFSFQPLNSTQRNVGLSPNKHGKEAPIRTSSFQSVKYPGIGGSMGELSYNEHVARYSNVSSEANCATMGTSRGEGGVEITESDVEAAVTLMELSNDPLCLLMSNLQTPARNGARLGHRNWIRPKVGVESMNDSDVEKFRTNGSSLSKLKKTAERTCMGRQVEVDYHCILAEKVLEDLDDYELPISSLKRKKLCKSSSGKCGLKKAKAELGSFGGSEVANSVQEPILERFEKLQFGPRCPTAHPGFSFSIIHFLSAIRTAMTTPYAKDDPSASGNNSAESNPKSISRYHCLTMSAIVERVRLNPGDPCILEAREPLQELVRGALAIFSSTTAPLGAKDWKALTVYSKCDKSWSWIGPLSIKPQNDMNEAISSEAWGLPSRTVLKLVNCFADWLKIAQENLQKIGSLPAPPLTLMYQTINVTERLREVRPRKTVATISPCPEEIRDYFRKEEAVRYFFPERAFSYTTLDGRKSTVAPLRRCSGKPSSKCREHFMLKADRPPNITVLSLVRDAAARLPDRVGTRADICVLVRDSQYIVEEISDDQLNQVVSGALDRLHYEHDPCVRFNAEKKLWFYLHGDREEDDFEYDATLSTKKRRQV</sequence>
<name>A0ABR2DX23_9ROSI</name>
<feature type="region of interest" description="Disordered" evidence="1">
    <location>
        <begin position="1"/>
        <end position="124"/>
    </location>
</feature>
<dbReference type="PANTHER" id="PTHR13052:SF0">
    <property type="entry name" value="DNA-BINDING PROTEIN-LIKE"/>
    <property type="match status" value="1"/>
</dbReference>